<gene>
    <name evidence="3" type="ordered locus">SAR116_0120</name>
</gene>
<evidence type="ECO:0000256" key="1">
    <source>
        <dbReference type="SAM" id="MobiDB-lite"/>
    </source>
</evidence>
<dbReference type="HOGENOM" id="CLU_3065350_0_0_5"/>
<name>D5BP81_PUNMI</name>
<keyword evidence="2" id="KW-0812">Transmembrane</keyword>
<dbReference type="Proteomes" id="UP000007460">
    <property type="component" value="Chromosome"/>
</dbReference>
<organism evidence="3 4">
    <name type="scientific">Puniceispirillum marinum (strain IMCC1322)</name>
    <dbReference type="NCBI Taxonomy" id="488538"/>
    <lineage>
        <taxon>Bacteria</taxon>
        <taxon>Pseudomonadati</taxon>
        <taxon>Pseudomonadota</taxon>
        <taxon>Alphaproteobacteria</taxon>
        <taxon>Candidatus Puniceispirillales</taxon>
        <taxon>Candidatus Puniceispirillaceae</taxon>
        <taxon>Candidatus Puniceispirillum</taxon>
    </lineage>
</organism>
<dbReference type="EMBL" id="CP001751">
    <property type="protein sequence ID" value="ADE38363.1"/>
    <property type="molecule type" value="Genomic_DNA"/>
</dbReference>
<proteinExistence type="predicted"/>
<dbReference type="RefSeq" id="WP_013044993.1">
    <property type="nucleotide sequence ID" value="NC_014010.1"/>
</dbReference>
<feature type="region of interest" description="Disordered" evidence="1">
    <location>
        <begin position="33"/>
        <end position="53"/>
    </location>
</feature>
<keyword evidence="4" id="KW-1185">Reference proteome</keyword>
<evidence type="ECO:0000313" key="3">
    <source>
        <dbReference type="EMBL" id="ADE38363.1"/>
    </source>
</evidence>
<evidence type="ECO:0000256" key="2">
    <source>
        <dbReference type="SAM" id="Phobius"/>
    </source>
</evidence>
<evidence type="ECO:0000313" key="4">
    <source>
        <dbReference type="Proteomes" id="UP000007460"/>
    </source>
</evidence>
<protein>
    <submittedName>
        <fullName evidence="3">Uncharacterized protein</fullName>
    </submittedName>
</protein>
<keyword evidence="2" id="KW-0472">Membrane</keyword>
<accession>D5BP81</accession>
<reference evidence="3 4" key="1">
    <citation type="journal article" date="2010" name="J. Bacteriol.">
        <title>Complete genome sequence of "Candidatus Puniceispirillum marinum" IMCC1322, a representative of the SAR116 clade in the Alphaproteobacteria.</title>
        <authorList>
            <person name="Oh H.M."/>
            <person name="Kwon K.K."/>
            <person name="Kang I."/>
            <person name="Kang S.G."/>
            <person name="Lee J.H."/>
            <person name="Kim S.J."/>
            <person name="Cho J.C."/>
        </authorList>
    </citation>
    <scope>NUCLEOTIDE SEQUENCE [LARGE SCALE GENOMIC DNA]</scope>
    <source>
        <strain evidence="3 4">IMCC1322</strain>
    </source>
</reference>
<feature type="transmembrane region" description="Helical" evidence="2">
    <location>
        <begin position="6"/>
        <end position="25"/>
    </location>
</feature>
<sequence length="53" mass="5981">MRGDILYLLLVISAFSVFFAVILWLQVTDARHRSDQASVNVQADPMGNRTDKT</sequence>
<keyword evidence="2" id="KW-1133">Transmembrane helix</keyword>
<dbReference type="KEGG" id="apb:SAR116_0120"/>
<dbReference type="AlphaFoldDB" id="D5BP81"/>